<dbReference type="SMART" id="SM00220">
    <property type="entry name" value="S_TKc"/>
    <property type="match status" value="1"/>
</dbReference>
<evidence type="ECO:0000313" key="7">
    <source>
        <dbReference type="Proteomes" id="UP000324974"/>
    </source>
</evidence>
<evidence type="ECO:0000256" key="4">
    <source>
        <dbReference type="PROSITE-ProRule" id="PRU10141"/>
    </source>
</evidence>
<dbReference type="RefSeq" id="WP_149115001.1">
    <property type="nucleotide sequence ID" value="NZ_CP042425.1"/>
</dbReference>
<keyword evidence="6" id="KW-0723">Serine/threonine-protein kinase</keyword>
<keyword evidence="1 4" id="KW-0547">Nucleotide-binding</keyword>
<keyword evidence="7" id="KW-1185">Reference proteome</keyword>
<dbReference type="CDD" id="cd14014">
    <property type="entry name" value="STKc_PknB_like"/>
    <property type="match status" value="1"/>
</dbReference>
<accession>A0A5C1ARM8</accession>
<dbReference type="InterPro" id="IPR017441">
    <property type="entry name" value="Protein_kinase_ATP_BS"/>
</dbReference>
<dbReference type="Pfam" id="PF00069">
    <property type="entry name" value="Pkinase"/>
    <property type="match status" value="1"/>
</dbReference>
<proteinExistence type="predicted"/>
<dbReference type="Gene3D" id="1.10.510.10">
    <property type="entry name" value="Transferase(Phosphotransferase) domain 1"/>
    <property type="match status" value="1"/>
</dbReference>
<keyword evidence="2 4" id="KW-0067">ATP-binding</keyword>
<reference evidence="7" key="1">
    <citation type="submission" date="2019-08" db="EMBL/GenBank/DDBJ databases">
        <title>Limnoglobus roseus gen. nov., sp. nov., a novel freshwater planctomycete with a giant genome from the family Gemmataceae.</title>
        <authorList>
            <person name="Kulichevskaya I.S."/>
            <person name="Naumoff D.G."/>
            <person name="Miroshnikov K."/>
            <person name="Ivanova A."/>
            <person name="Philippov D.A."/>
            <person name="Hakobyan A."/>
            <person name="Rijpstra I.C."/>
            <person name="Sinninghe Damste J.S."/>
            <person name="Liesack W."/>
            <person name="Dedysh S.N."/>
        </authorList>
    </citation>
    <scope>NUCLEOTIDE SEQUENCE [LARGE SCALE GENOMIC DNA]</scope>
    <source>
        <strain evidence="7">PX52</strain>
    </source>
</reference>
<evidence type="ECO:0000256" key="2">
    <source>
        <dbReference type="ARBA" id="ARBA00022840"/>
    </source>
</evidence>
<dbReference type="AlphaFoldDB" id="A0A5C1ARM8"/>
<dbReference type="InterPro" id="IPR019734">
    <property type="entry name" value="TPR_rpt"/>
</dbReference>
<gene>
    <name evidence="6" type="ORF">PX52LOC_07853</name>
</gene>
<dbReference type="Gene3D" id="3.30.200.20">
    <property type="entry name" value="Phosphorylase Kinase, domain 1"/>
    <property type="match status" value="1"/>
</dbReference>
<dbReference type="KEGG" id="lrs:PX52LOC_07853"/>
<dbReference type="PROSITE" id="PS00108">
    <property type="entry name" value="PROTEIN_KINASE_ST"/>
    <property type="match status" value="1"/>
</dbReference>
<protein>
    <submittedName>
        <fullName evidence="6">Serine/threonine protein kinase</fullName>
    </submittedName>
</protein>
<keyword evidence="6" id="KW-0808">Transferase</keyword>
<evidence type="ECO:0000259" key="5">
    <source>
        <dbReference type="PROSITE" id="PS50011"/>
    </source>
</evidence>
<keyword evidence="3" id="KW-0802">TPR repeat</keyword>
<dbReference type="SUPFAM" id="SSF48452">
    <property type="entry name" value="TPR-like"/>
    <property type="match status" value="1"/>
</dbReference>
<feature type="domain" description="Protein kinase" evidence="5">
    <location>
        <begin position="111"/>
        <end position="395"/>
    </location>
</feature>
<feature type="repeat" description="TPR" evidence="3">
    <location>
        <begin position="433"/>
        <end position="466"/>
    </location>
</feature>
<dbReference type="InterPro" id="IPR011990">
    <property type="entry name" value="TPR-like_helical_dom_sf"/>
</dbReference>
<organism evidence="6 7">
    <name type="scientific">Limnoglobus roseus</name>
    <dbReference type="NCBI Taxonomy" id="2598579"/>
    <lineage>
        <taxon>Bacteria</taxon>
        <taxon>Pseudomonadati</taxon>
        <taxon>Planctomycetota</taxon>
        <taxon>Planctomycetia</taxon>
        <taxon>Gemmatales</taxon>
        <taxon>Gemmataceae</taxon>
        <taxon>Limnoglobus</taxon>
    </lineage>
</organism>
<dbReference type="SUPFAM" id="SSF56112">
    <property type="entry name" value="Protein kinase-like (PK-like)"/>
    <property type="match status" value="1"/>
</dbReference>
<evidence type="ECO:0000256" key="3">
    <source>
        <dbReference type="PROSITE-ProRule" id="PRU00339"/>
    </source>
</evidence>
<dbReference type="Gene3D" id="1.25.40.10">
    <property type="entry name" value="Tetratricopeptide repeat domain"/>
    <property type="match status" value="1"/>
</dbReference>
<dbReference type="InterPro" id="IPR011009">
    <property type="entry name" value="Kinase-like_dom_sf"/>
</dbReference>
<keyword evidence="6" id="KW-0418">Kinase</keyword>
<dbReference type="EMBL" id="CP042425">
    <property type="protein sequence ID" value="QEL20743.1"/>
    <property type="molecule type" value="Genomic_DNA"/>
</dbReference>
<feature type="binding site" evidence="4">
    <location>
        <position position="140"/>
    </location>
    <ligand>
        <name>ATP</name>
        <dbReference type="ChEBI" id="CHEBI:30616"/>
    </ligand>
</feature>
<dbReference type="InterPro" id="IPR008271">
    <property type="entry name" value="Ser/Thr_kinase_AS"/>
</dbReference>
<evidence type="ECO:0000313" key="6">
    <source>
        <dbReference type="EMBL" id="QEL20743.1"/>
    </source>
</evidence>
<dbReference type="InterPro" id="IPR051681">
    <property type="entry name" value="Ser/Thr_Kinases-Pseudokinases"/>
</dbReference>
<dbReference type="Proteomes" id="UP000324974">
    <property type="component" value="Chromosome"/>
</dbReference>
<dbReference type="GO" id="GO:0004674">
    <property type="term" value="F:protein serine/threonine kinase activity"/>
    <property type="evidence" value="ECO:0007669"/>
    <property type="project" value="UniProtKB-KW"/>
</dbReference>
<dbReference type="InterPro" id="IPR000719">
    <property type="entry name" value="Prot_kinase_dom"/>
</dbReference>
<dbReference type="GO" id="GO:0005524">
    <property type="term" value="F:ATP binding"/>
    <property type="evidence" value="ECO:0007669"/>
    <property type="project" value="UniProtKB-UniRule"/>
</dbReference>
<dbReference type="PROSITE" id="PS00107">
    <property type="entry name" value="PROTEIN_KINASE_ATP"/>
    <property type="match status" value="1"/>
</dbReference>
<sequence length="661" mass="71623">MRPTTPIQPVAERVRELVRSWRGGQTPDAAAAVADPEVRARPTLVIDLAYEEFCLREAAGEKPDLSRFCARFDSLRSEIRDVLEGHRILTSRPDVLTQAPWPEVGDIWGELRFTRDLGRGAFARVYLVEDVSIGRPVVLKLSRRPSREGLSLGQVSHPHIVDVLWSRTLQGFHAVAMPFEATATLRRVIDAAYEGVARPRRVDRLIQAAGHDEAVPTRPSLLSVRQGYVSGVLRVAGKLAEALAHARSRGISHGDLKPTNVLIAPGGHPLLIDFNLATAAEDVASVVGGTVAYASPERLRAMLRPEVAVGDGEASDVYSFGLILHECLAGSLPFAPAQTDDVREAVQRAYDAREAFRPAPVPGAPRAASDLVRQCLTAAPGGRPTFREVADHLARYGRPQRRFSALAAVGLLMALLAGVTLAVTRPPKDPRTAEEFTARGRSFLAHGKTSAALADFQTAAELHPAGREVATLAFALSLAAQHETAWAKSEEAVKTFALREPWVLNNWAANLVAARHNSPVEMAQAVLLLDEALERDPDSRAIHYNRAMARFWADRNVINRMLPDERCLEDITAVMAGGRVTAALSLDAARLYAAVPGGANAGRAVHYAAEAIRLGTDRTAVIKHPHLKHRLTPADVAFLHSIPQGTAAADVDLRWISPFAS</sequence>
<evidence type="ECO:0000256" key="1">
    <source>
        <dbReference type="ARBA" id="ARBA00022741"/>
    </source>
</evidence>
<dbReference type="PANTHER" id="PTHR44329">
    <property type="entry name" value="SERINE/THREONINE-PROTEIN KINASE TNNI3K-RELATED"/>
    <property type="match status" value="1"/>
</dbReference>
<name>A0A5C1ARM8_9BACT</name>
<dbReference type="PROSITE" id="PS50011">
    <property type="entry name" value="PROTEIN_KINASE_DOM"/>
    <property type="match status" value="1"/>
</dbReference>
<dbReference type="OrthoDB" id="6111975at2"/>
<dbReference type="PROSITE" id="PS50005">
    <property type="entry name" value="TPR"/>
    <property type="match status" value="1"/>
</dbReference>